<keyword evidence="3" id="KW-1185">Reference proteome</keyword>
<evidence type="ECO:0000313" key="2">
    <source>
        <dbReference type="EMBL" id="GAX76763.1"/>
    </source>
</evidence>
<reference evidence="2 3" key="1">
    <citation type="submission" date="2017-08" db="EMBL/GenBank/DDBJ databases">
        <title>Acidophilic green algal genome provides insights into adaptation to an acidic environment.</title>
        <authorList>
            <person name="Hirooka S."/>
            <person name="Hirose Y."/>
            <person name="Kanesaki Y."/>
            <person name="Higuchi S."/>
            <person name="Fujiwara T."/>
            <person name="Onuma R."/>
            <person name="Era A."/>
            <person name="Ohbayashi R."/>
            <person name="Uzuka A."/>
            <person name="Nozaki H."/>
            <person name="Yoshikawa H."/>
            <person name="Miyagishima S.Y."/>
        </authorList>
    </citation>
    <scope>NUCLEOTIDE SEQUENCE [LARGE SCALE GENOMIC DNA]</scope>
    <source>
        <strain evidence="2 3">NIES-2499</strain>
    </source>
</reference>
<sequence>MNSRTIQGPDSAFQLRNKEQFLTKLIPKRESSCLTARAGKSNAPSKQTNTSLREYSTAGRNVRNEVLSILHTVHKETYKAAGVCFYTWGPDDQKLNLLLVLEEKTKALRKVTTIETNTENVCEEDEDENAEVDEDMADEDEISVNQDLLQRDLFSEYRHLSRPTEPSGHVKISYWNFLGGKRIKDIHGKWVEHAPDITACREVEEESHNLLLRNRVQEMITNVDCFWWATGNYTLFFCELKDSWDLPAQFGAAVKAGQAHPQAESVKQMVWMPLTQVMSLMSRPQPRPHDRELNKFAKTLHQSGITSGVHSPEGEPGLHYSTFYILRGGALHWLMNLRPPGGPKPTQVEGVAEGKLVQEGVVQDGVVKSKMVEYIKKLSSSSSTSSPSDPPLTFFDCHTRMNRTRESRLWSAGSDSVPLSSLEEGSKVQRRSVLKTGPEPVRDMSSKTLMKEEESCTETKIS</sequence>
<proteinExistence type="predicted"/>
<comment type="caution">
    <text evidence="2">The sequence shown here is derived from an EMBL/GenBank/DDBJ whole genome shotgun (WGS) entry which is preliminary data.</text>
</comment>
<evidence type="ECO:0000256" key="1">
    <source>
        <dbReference type="SAM" id="MobiDB-lite"/>
    </source>
</evidence>
<dbReference type="Proteomes" id="UP000232323">
    <property type="component" value="Unassembled WGS sequence"/>
</dbReference>
<feature type="region of interest" description="Disordered" evidence="1">
    <location>
        <begin position="412"/>
        <end position="462"/>
    </location>
</feature>
<accession>A0A250X110</accession>
<feature type="compositionally biased region" description="Polar residues" evidence="1">
    <location>
        <begin position="42"/>
        <end position="54"/>
    </location>
</feature>
<feature type="compositionally biased region" description="Basic and acidic residues" evidence="1">
    <location>
        <begin position="440"/>
        <end position="454"/>
    </location>
</feature>
<organism evidence="2 3">
    <name type="scientific">Chlamydomonas eustigma</name>
    <dbReference type="NCBI Taxonomy" id="1157962"/>
    <lineage>
        <taxon>Eukaryota</taxon>
        <taxon>Viridiplantae</taxon>
        <taxon>Chlorophyta</taxon>
        <taxon>core chlorophytes</taxon>
        <taxon>Chlorophyceae</taxon>
        <taxon>CS clade</taxon>
        <taxon>Chlamydomonadales</taxon>
        <taxon>Chlamydomonadaceae</taxon>
        <taxon>Chlamydomonas</taxon>
    </lineage>
</organism>
<dbReference type="AlphaFoldDB" id="A0A250X110"/>
<gene>
    <name evidence="2" type="ORF">CEUSTIGMA_g4210.t1</name>
</gene>
<protein>
    <submittedName>
        <fullName evidence="2">Uncharacterized protein</fullName>
    </submittedName>
</protein>
<name>A0A250X110_9CHLO</name>
<feature type="region of interest" description="Disordered" evidence="1">
    <location>
        <begin position="33"/>
        <end position="57"/>
    </location>
</feature>
<dbReference type="EMBL" id="BEGY01000019">
    <property type="protein sequence ID" value="GAX76763.1"/>
    <property type="molecule type" value="Genomic_DNA"/>
</dbReference>
<evidence type="ECO:0000313" key="3">
    <source>
        <dbReference type="Proteomes" id="UP000232323"/>
    </source>
</evidence>